<feature type="binding site" evidence="6">
    <location>
        <begin position="65"/>
        <end position="68"/>
    </location>
    <ligand>
        <name>NADP(+)</name>
        <dbReference type="ChEBI" id="CHEBI:58349"/>
    </ligand>
</feature>
<dbReference type="GO" id="GO:0055129">
    <property type="term" value="P:L-proline biosynthetic process"/>
    <property type="evidence" value="ECO:0007669"/>
    <property type="project" value="UniProtKB-UniRule"/>
</dbReference>
<feature type="domain" description="Pyrroline-5-carboxylate reductase catalytic N-terminal" evidence="7">
    <location>
        <begin position="2"/>
        <end position="93"/>
    </location>
</feature>
<dbReference type="InterPro" id="IPR008927">
    <property type="entry name" value="6-PGluconate_DH-like_C_sf"/>
</dbReference>
<dbReference type="Gene3D" id="1.10.3730.10">
    <property type="entry name" value="ProC C-terminal domain-like"/>
    <property type="match status" value="1"/>
</dbReference>
<keyword evidence="4" id="KW-0028">Amino-acid biosynthesis</keyword>
<keyword evidence="3 4" id="KW-0560">Oxidoreductase</keyword>
<accession>A0A0K6GWF1</accession>
<dbReference type="FunFam" id="1.10.3730.10:FF:000001">
    <property type="entry name" value="Pyrroline-5-carboxylate reductase"/>
    <property type="match status" value="1"/>
</dbReference>
<dbReference type="Pfam" id="PF14748">
    <property type="entry name" value="P5CR_dimer"/>
    <property type="match status" value="1"/>
</dbReference>
<organism evidence="9 10">
    <name type="scientific">Gulbenkiania indica</name>
    <dbReference type="NCBI Taxonomy" id="375574"/>
    <lineage>
        <taxon>Bacteria</taxon>
        <taxon>Pseudomonadati</taxon>
        <taxon>Pseudomonadota</taxon>
        <taxon>Betaproteobacteria</taxon>
        <taxon>Neisseriales</taxon>
        <taxon>Chromobacteriaceae</taxon>
        <taxon>Gulbenkiania</taxon>
    </lineage>
</organism>
<dbReference type="InterPro" id="IPR028939">
    <property type="entry name" value="P5C_Rdtase_cat_N"/>
</dbReference>
<dbReference type="EC" id="1.5.1.2" evidence="4 5"/>
<reference evidence="10" key="1">
    <citation type="submission" date="2015-08" db="EMBL/GenBank/DDBJ databases">
        <authorList>
            <person name="Varghese N."/>
        </authorList>
    </citation>
    <scope>NUCLEOTIDE SEQUENCE [LARGE SCALE GENOMIC DNA]</scope>
    <source>
        <strain evidence="10">DSM 17901</strain>
    </source>
</reference>
<comment type="subcellular location">
    <subcellularLocation>
        <location evidence="4">Cytoplasm</location>
    </subcellularLocation>
</comment>
<keyword evidence="2 4" id="KW-0521">NADP</keyword>
<dbReference type="HAMAP" id="MF_01925">
    <property type="entry name" value="P5C_reductase"/>
    <property type="match status" value="1"/>
</dbReference>
<comment type="catalytic activity">
    <reaction evidence="4">
        <text>L-proline + NAD(+) = (S)-1-pyrroline-5-carboxylate + NADH + 2 H(+)</text>
        <dbReference type="Rhea" id="RHEA:14105"/>
        <dbReference type="ChEBI" id="CHEBI:15378"/>
        <dbReference type="ChEBI" id="CHEBI:17388"/>
        <dbReference type="ChEBI" id="CHEBI:57540"/>
        <dbReference type="ChEBI" id="CHEBI:57945"/>
        <dbReference type="ChEBI" id="CHEBI:60039"/>
        <dbReference type="EC" id="1.5.1.2"/>
    </reaction>
</comment>
<keyword evidence="10" id="KW-1185">Reference proteome</keyword>
<dbReference type="STRING" id="375574.GCA_001418035_01339"/>
<evidence type="ECO:0000313" key="9">
    <source>
        <dbReference type="EMBL" id="CUA83051.1"/>
    </source>
</evidence>
<evidence type="ECO:0000259" key="8">
    <source>
        <dbReference type="Pfam" id="PF14748"/>
    </source>
</evidence>
<comment type="pathway">
    <text evidence="4">Amino-acid biosynthesis; L-proline biosynthesis; L-proline from L-glutamate 5-semialdehyde: step 1/1.</text>
</comment>
<feature type="domain" description="Pyrroline-5-carboxylate reductase dimerisation" evidence="8">
    <location>
        <begin position="158"/>
        <end position="260"/>
    </location>
</feature>
<name>A0A0K6GWF1_9NEIS</name>
<evidence type="ECO:0000256" key="5">
    <source>
        <dbReference type="NCBIfam" id="TIGR00112"/>
    </source>
</evidence>
<protein>
    <recommendedName>
        <fullName evidence="4 5">Pyrroline-5-carboxylate reductase</fullName>
        <shortName evidence="4">P5C reductase</shortName>
        <shortName evidence="4">P5CR</shortName>
        <ecNumber evidence="4 5">1.5.1.2</ecNumber>
    </recommendedName>
    <alternativeName>
        <fullName evidence="4">PCA reductase</fullName>
    </alternativeName>
</protein>
<evidence type="ECO:0000256" key="2">
    <source>
        <dbReference type="ARBA" id="ARBA00022857"/>
    </source>
</evidence>
<comment type="catalytic activity">
    <reaction evidence="4">
        <text>L-proline + NADP(+) = (S)-1-pyrroline-5-carboxylate + NADPH + 2 H(+)</text>
        <dbReference type="Rhea" id="RHEA:14109"/>
        <dbReference type="ChEBI" id="CHEBI:15378"/>
        <dbReference type="ChEBI" id="CHEBI:17388"/>
        <dbReference type="ChEBI" id="CHEBI:57783"/>
        <dbReference type="ChEBI" id="CHEBI:58349"/>
        <dbReference type="ChEBI" id="CHEBI:60039"/>
        <dbReference type="EC" id="1.5.1.2"/>
    </reaction>
</comment>
<evidence type="ECO:0000256" key="3">
    <source>
        <dbReference type="ARBA" id="ARBA00023002"/>
    </source>
</evidence>
<dbReference type="PIRSF" id="PIRSF000193">
    <property type="entry name" value="Pyrrol-5-carb_rd"/>
    <property type="match status" value="1"/>
</dbReference>
<comment type="function">
    <text evidence="4">Catalyzes the reduction of 1-pyrroline-5-carboxylate (PCA) to L-proline.</text>
</comment>
<keyword evidence="4" id="KW-0641">Proline biosynthesis</keyword>
<dbReference type="UniPathway" id="UPA00098">
    <property type="reaction ID" value="UER00361"/>
</dbReference>
<proteinExistence type="inferred from homology"/>
<dbReference type="SUPFAM" id="SSF48179">
    <property type="entry name" value="6-phosphogluconate dehydrogenase C-terminal domain-like"/>
    <property type="match status" value="1"/>
</dbReference>
<keyword evidence="4" id="KW-0963">Cytoplasm</keyword>
<dbReference type="NCBIfam" id="TIGR00112">
    <property type="entry name" value="proC"/>
    <property type="match status" value="1"/>
</dbReference>
<dbReference type="Pfam" id="PF03807">
    <property type="entry name" value="F420_oxidored"/>
    <property type="match status" value="1"/>
</dbReference>
<gene>
    <name evidence="4" type="primary">proC</name>
    <name evidence="9" type="ORF">Ga0061063_1550</name>
</gene>
<dbReference type="GO" id="GO:0004735">
    <property type="term" value="F:pyrroline-5-carboxylate reductase activity"/>
    <property type="evidence" value="ECO:0007669"/>
    <property type="project" value="UniProtKB-UniRule"/>
</dbReference>
<evidence type="ECO:0000259" key="7">
    <source>
        <dbReference type="Pfam" id="PF03807"/>
    </source>
</evidence>
<dbReference type="OrthoDB" id="9805754at2"/>
<evidence type="ECO:0000256" key="6">
    <source>
        <dbReference type="PIRSR" id="PIRSR000193-1"/>
    </source>
</evidence>
<dbReference type="PANTHER" id="PTHR11645:SF0">
    <property type="entry name" value="PYRROLINE-5-CARBOXYLATE REDUCTASE 3"/>
    <property type="match status" value="1"/>
</dbReference>
<dbReference type="Proteomes" id="UP000243535">
    <property type="component" value="Unassembled WGS sequence"/>
</dbReference>
<dbReference type="InterPro" id="IPR036291">
    <property type="entry name" value="NAD(P)-bd_dom_sf"/>
</dbReference>
<sequence length="267" mass="27662">MQITFIGGGNMAAAIIGGLVREGGHQIRVIERTEARCAQLRSEYGVEASTAQPEAFGPDEVVVLAVKPQQLKEVCVELAPRLQGALTVSIAAGVRVAALSRWLGSERIVRVMPNTPAMVGKGISGVYAPPGVSVADAASAADVMRAVGEVVALAEEGGIDDITCVSGSGPAYVFYFMEAMIAAAKQAGFDPMTARKLVVGTFEGAVALAAATDTEVGTLRANVTSKGGTTERAIARFDAEGVREAIVAGAMDCRDRSMEMGETLSRD</sequence>
<feature type="binding site" evidence="6">
    <location>
        <begin position="6"/>
        <end position="11"/>
    </location>
    <ligand>
        <name>NADP(+)</name>
        <dbReference type="ChEBI" id="CHEBI:58349"/>
    </ligand>
</feature>
<evidence type="ECO:0000256" key="4">
    <source>
        <dbReference type="HAMAP-Rule" id="MF_01925"/>
    </source>
</evidence>
<dbReference type="GO" id="GO:0005737">
    <property type="term" value="C:cytoplasm"/>
    <property type="evidence" value="ECO:0007669"/>
    <property type="project" value="UniProtKB-SubCell"/>
</dbReference>
<dbReference type="EMBL" id="CYHA01000003">
    <property type="protein sequence ID" value="CUA83051.1"/>
    <property type="molecule type" value="Genomic_DNA"/>
</dbReference>
<evidence type="ECO:0000313" key="10">
    <source>
        <dbReference type="Proteomes" id="UP000243535"/>
    </source>
</evidence>
<dbReference type="InterPro" id="IPR000304">
    <property type="entry name" value="Pyrroline-COOH_reductase"/>
</dbReference>
<evidence type="ECO:0000256" key="1">
    <source>
        <dbReference type="ARBA" id="ARBA00005525"/>
    </source>
</evidence>
<dbReference type="InterPro" id="IPR029036">
    <property type="entry name" value="P5CR_dimer"/>
</dbReference>
<dbReference type="AlphaFoldDB" id="A0A0K6GWF1"/>
<dbReference type="SUPFAM" id="SSF51735">
    <property type="entry name" value="NAD(P)-binding Rossmann-fold domains"/>
    <property type="match status" value="1"/>
</dbReference>
<comment type="similarity">
    <text evidence="1 4">Belongs to the pyrroline-5-carboxylate reductase family.</text>
</comment>
<dbReference type="Gene3D" id="3.40.50.720">
    <property type="entry name" value="NAD(P)-binding Rossmann-like Domain"/>
    <property type="match status" value="1"/>
</dbReference>
<dbReference type="PANTHER" id="PTHR11645">
    <property type="entry name" value="PYRROLINE-5-CARBOXYLATE REDUCTASE"/>
    <property type="match status" value="1"/>
</dbReference>